<gene>
    <name evidence="2" type="ORF">M0R45_029956</name>
</gene>
<feature type="region of interest" description="Disordered" evidence="1">
    <location>
        <begin position="92"/>
        <end position="118"/>
    </location>
</feature>
<sequence length="118" mass="13634">MQDSFRVRVCKTFDSLLGSSASAWWSLGDEEIERRQWKRNKGSPEPEPELHQYHTNSKDDFGNELENDHLDLLDDEYLLNEGKYQEKEHLLRGLSSQSSDPTLTLSSSQMIMTRTVGD</sequence>
<protein>
    <submittedName>
        <fullName evidence="2">Uncharacterized protein</fullName>
    </submittedName>
</protein>
<dbReference type="AlphaFoldDB" id="A0AAW1WAC6"/>
<evidence type="ECO:0000313" key="3">
    <source>
        <dbReference type="Proteomes" id="UP001457282"/>
    </source>
</evidence>
<reference evidence="2 3" key="1">
    <citation type="journal article" date="2023" name="G3 (Bethesda)">
        <title>A chromosome-length genome assembly and annotation of blackberry (Rubus argutus, cv. 'Hillquist').</title>
        <authorList>
            <person name="Bruna T."/>
            <person name="Aryal R."/>
            <person name="Dudchenko O."/>
            <person name="Sargent D.J."/>
            <person name="Mead D."/>
            <person name="Buti M."/>
            <person name="Cavallini A."/>
            <person name="Hytonen T."/>
            <person name="Andres J."/>
            <person name="Pham M."/>
            <person name="Weisz D."/>
            <person name="Mascagni F."/>
            <person name="Usai G."/>
            <person name="Natali L."/>
            <person name="Bassil N."/>
            <person name="Fernandez G.E."/>
            <person name="Lomsadze A."/>
            <person name="Armour M."/>
            <person name="Olukolu B."/>
            <person name="Poorten T."/>
            <person name="Britton C."/>
            <person name="Davik J."/>
            <person name="Ashrafi H."/>
            <person name="Aiden E.L."/>
            <person name="Borodovsky M."/>
            <person name="Worthington M."/>
        </authorList>
    </citation>
    <scope>NUCLEOTIDE SEQUENCE [LARGE SCALE GENOMIC DNA]</scope>
    <source>
        <strain evidence="2">PI 553951</strain>
    </source>
</reference>
<feature type="compositionally biased region" description="Basic and acidic residues" evidence="1">
    <location>
        <begin position="42"/>
        <end position="65"/>
    </location>
</feature>
<organism evidence="2 3">
    <name type="scientific">Rubus argutus</name>
    <name type="common">Southern blackberry</name>
    <dbReference type="NCBI Taxonomy" id="59490"/>
    <lineage>
        <taxon>Eukaryota</taxon>
        <taxon>Viridiplantae</taxon>
        <taxon>Streptophyta</taxon>
        <taxon>Embryophyta</taxon>
        <taxon>Tracheophyta</taxon>
        <taxon>Spermatophyta</taxon>
        <taxon>Magnoliopsida</taxon>
        <taxon>eudicotyledons</taxon>
        <taxon>Gunneridae</taxon>
        <taxon>Pentapetalae</taxon>
        <taxon>rosids</taxon>
        <taxon>fabids</taxon>
        <taxon>Rosales</taxon>
        <taxon>Rosaceae</taxon>
        <taxon>Rosoideae</taxon>
        <taxon>Rosoideae incertae sedis</taxon>
        <taxon>Rubus</taxon>
    </lineage>
</organism>
<feature type="compositionally biased region" description="Polar residues" evidence="1">
    <location>
        <begin position="94"/>
        <end position="112"/>
    </location>
</feature>
<dbReference type="EMBL" id="JBEDUW010000006">
    <property type="protein sequence ID" value="KAK9921447.1"/>
    <property type="molecule type" value="Genomic_DNA"/>
</dbReference>
<comment type="caution">
    <text evidence="2">The sequence shown here is derived from an EMBL/GenBank/DDBJ whole genome shotgun (WGS) entry which is preliminary data.</text>
</comment>
<evidence type="ECO:0000313" key="2">
    <source>
        <dbReference type="EMBL" id="KAK9921447.1"/>
    </source>
</evidence>
<accession>A0AAW1WAC6</accession>
<keyword evidence="3" id="KW-1185">Reference proteome</keyword>
<name>A0AAW1WAC6_RUBAR</name>
<evidence type="ECO:0000256" key="1">
    <source>
        <dbReference type="SAM" id="MobiDB-lite"/>
    </source>
</evidence>
<feature type="region of interest" description="Disordered" evidence="1">
    <location>
        <begin position="35"/>
        <end position="65"/>
    </location>
</feature>
<proteinExistence type="predicted"/>
<dbReference type="Proteomes" id="UP001457282">
    <property type="component" value="Unassembled WGS sequence"/>
</dbReference>